<feature type="transmembrane region" description="Helical" evidence="2">
    <location>
        <begin position="553"/>
        <end position="577"/>
    </location>
</feature>
<dbReference type="InterPro" id="IPR011600">
    <property type="entry name" value="Pept_C14_caspase"/>
</dbReference>
<dbReference type="EMBL" id="BONE01000050">
    <property type="protein sequence ID" value="GIF75935.1"/>
    <property type="molecule type" value="Genomic_DNA"/>
</dbReference>
<dbReference type="RefSeq" id="WP_203716774.1">
    <property type="nucleotide sequence ID" value="NZ_BONE01000050.1"/>
</dbReference>
<evidence type="ECO:0000313" key="5">
    <source>
        <dbReference type="Proteomes" id="UP000604117"/>
    </source>
</evidence>
<feature type="transmembrane region" description="Helical" evidence="2">
    <location>
        <begin position="640"/>
        <end position="666"/>
    </location>
</feature>
<feature type="region of interest" description="Disordered" evidence="1">
    <location>
        <begin position="396"/>
        <end position="477"/>
    </location>
</feature>
<comment type="caution">
    <text evidence="4">The sequence shown here is derived from an EMBL/GenBank/DDBJ whole genome shotgun (WGS) entry which is preliminary data.</text>
</comment>
<dbReference type="PROSITE" id="PS00018">
    <property type="entry name" value="EF_HAND_1"/>
    <property type="match status" value="1"/>
</dbReference>
<evidence type="ECO:0000256" key="1">
    <source>
        <dbReference type="SAM" id="MobiDB-lite"/>
    </source>
</evidence>
<keyword evidence="2" id="KW-1133">Transmembrane helix</keyword>
<dbReference type="InterPro" id="IPR018247">
    <property type="entry name" value="EF_Hand_1_Ca_BS"/>
</dbReference>
<feature type="compositionally biased region" description="Low complexity" evidence="1">
    <location>
        <begin position="452"/>
        <end position="462"/>
    </location>
</feature>
<feature type="transmembrane region" description="Helical" evidence="2">
    <location>
        <begin position="484"/>
        <end position="504"/>
    </location>
</feature>
<dbReference type="Gene3D" id="3.40.50.1460">
    <property type="match status" value="1"/>
</dbReference>
<sequence length="735" mass="76273">MDGQRKALIVAIDEYEQEGLRRLLSAAADADALGRVLGDAEIGGFDVRVVRNEPSYVVNGHVEDLFSDARRDDVLLLHFSCHGLKNEAGDLYFAATNTRPDRLGSTAVAAAFVEQAMRRCRSRSIVLLLDCCYGGAFGQGVAVRAAGDVNVLDSFGGPRLGGGRGRAVITASSAMEYAFEGDHLADESTRAPSVFTAALVEGLESGDADRDGDGLVSLNELYDYVFDKVRARNPNQTPSRDVEVQGELYVARSRHRRVRNVPADLHDAVTDANMFTRLGAVTELRSRLVGEDLTAATAAFEALREIAETDIPYVADPARKALDEVAIRVVPKEIHLGTDSGLVMLAGPPLARACTVRASADWIWVMETGSSFVVMPWPGAEAEARGSITVSGPTGEVVLPVYGTPTPHPPEPTTAPTPPGPTVTGTAPSTGGQAAVAARPAPAPAPAPPSASPTAAPVIPASRSPRADESRDAPPARPGRHLSLWLVAALLAGVAALIVVNWPVDGRLSWRDDDPDTGWRMFRRATDPYIVGSLLALGGTLTAALSRGATRRFGLGVLAGGGLFLAGIGLIILLGGVADDQTWAWSVTVPVAAALVAAAILQARPIALRARPANPLATILVVVGGGFAVAHIAVGLNGVTWLGVTSGVGVAGPPAVTALALLALFAADEPTRAFLTVAVGTDVLLSALDNAESWSNGLHSAFVLGMTGYALLLAGLGLGATRPIGEATGVTAATR</sequence>
<feature type="compositionally biased region" description="Pro residues" evidence="1">
    <location>
        <begin position="406"/>
        <end position="421"/>
    </location>
</feature>
<gene>
    <name evidence="4" type="ORF">Asi02nite_54530</name>
</gene>
<dbReference type="SUPFAM" id="SSF52129">
    <property type="entry name" value="Caspase-like"/>
    <property type="match status" value="1"/>
</dbReference>
<feature type="transmembrane region" description="Helical" evidence="2">
    <location>
        <begin position="697"/>
        <end position="718"/>
    </location>
</feature>
<feature type="transmembrane region" description="Helical" evidence="2">
    <location>
        <begin position="529"/>
        <end position="546"/>
    </location>
</feature>
<accession>A0ABQ4CXE2</accession>
<keyword evidence="2" id="KW-0812">Transmembrane</keyword>
<organism evidence="4 5">
    <name type="scientific">Asanoa siamensis</name>
    <dbReference type="NCBI Taxonomy" id="926357"/>
    <lineage>
        <taxon>Bacteria</taxon>
        <taxon>Bacillati</taxon>
        <taxon>Actinomycetota</taxon>
        <taxon>Actinomycetes</taxon>
        <taxon>Micromonosporales</taxon>
        <taxon>Micromonosporaceae</taxon>
        <taxon>Asanoa</taxon>
    </lineage>
</organism>
<feature type="compositionally biased region" description="Low complexity" evidence="1">
    <location>
        <begin position="422"/>
        <end position="440"/>
    </location>
</feature>
<dbReference type="Proteomes" id="UP000604117">
    <property type="component" value="Unassembled WGS sequence"/>
</dbReference>
<feature type="compositionally biased region" description="Pro residues" evidence="1">
    <location>
        <begin position="441"/>
        <end position="451"/>
    </location>
</feature>
<dbReference type="NCBIfam" id="NF047832">
    <property type="entry name" value="caspase_w_EACC1"/>
    <property type="match status" value="1"/>
</dbReference>
<dbReference type="InterPro" id="IPR029030">
    <property type="entry name" value="Caspase-like_dom_sf"/>
</dbReference>
<evidence type="ECO:0000259" key="3">
    <source>
        <dbReference type="Pfam" id="PF00656"/>
    </source>
</evidence>
<keyword evidence="5" id="KW-1185">Reference proteome</keyword>
<feature type="compositionally biased region" description="Basic and acidic residues" evidence="1">
    <location>
        <begin position="465"/>
        <end position="474"/>
    </location>
</feature>
<keyword evidence="2" id="KW-0472">Membrane</keyword>
<reference evidence="4 5" key="1">
    <citation type="submission" date="2021-01" db="EMBL/GenBank/DDBJ databases">
        <title>Whole genome shotgun sequence of Asanoa siamensis NBRC 107932.</title>
        <authorList>
            <person name="Komaki H."/>
            <person name="Tamura T."/>
        </authorList>
    </citation>
    <scope>NUCLEOTIDE SEQUENCE [LARGE SCALE GENOMIC DNA]</scope>
    <source>
        <strain evidence="4 5">NBRC 107932</strain>
    </source>
</reference>
<proteinExistence type="predicted"/>
<dbReference type="Pfam" id="PF00656">
    <property type="entry name" value="Peptidase_C14"/>
    <property type="match status" value="1"/>
</dbReference>
<feature type="transmembrane region" description="Helical" evidence="2">
    <location>
        <begin position="613"/>
        <end position="634"/>
    </location>
</feature>
<feature type="transmembrane region" description="Helical" evidence="2">
    <location>
        <begin position="583"/>
        <end position="601"/>
    </location>
</feature>
<name>A0ABQ4CXE2_9ACTN</name>
<feature type="domain" description="Peptidase C14 caspase" evidence="3">
    <location>
        <begin position="5"/>
        <end position="240"/>
    </location>
</feature>
<protein>
    <recommendedName>
        <fullName evidence="3">Peptidase C14 caspase domain-containing protein</fullName>
    </recommendedName>
</protein>
<evidence type="ECO:0000313" key="4">
    <source>
        <dbReference type="EMBL" id="GIF75935.1"/>
    </source>
</evidence>
<evidence type="ECO:0000256" key="2">
    <source>
        <dbReference type="SAM" id="Phobius"/>
    </source>
</evidence>